<dbReference type="Proteomes" id="UP000053257">
    <property type="component" value="Unassembled WGS sequence"/>
</dbReference>
<name>A0A0C3RR08_PHLG1</name>
<evidence type="ECO:0000313" key="4">
    <source>
        <dbReference type="Proteomes" id="UP000053257"/>
    </source>
</evidence>
<evidence type="ECO:0000259" key="2">
    <source>
        <dbReference type="Pfam" id="PF20152"/>
    </source>
</evidence>
<organism evidence="3 4">
    <name type="scientific">Phlebiopsis gigantea (strain 11061_1 CR5-6)</name>
    <name type="common">White-rot fungus</name>
    <name type="synonym">Peniophora gigantea</name>
    <dbReference type="NCBI Taxonomy" id="745531"/>
    <lineage>
        <taxon>Eukaryota</taxon>
        <taxon>Fungi</taxon>
        <taxon>Dikarya</taxon>
        <taxon>Basidiomycota</taxon>
        <taxon>Agaricomycotina</taxon>
        <taxon>Agaricomycetes</taxon>
        <taxon>Polyporales</taxon>
        <taxon>Phanerochaetaceae</taxon>
        <taxon>Phlebiopsis</taxon>
    </lineage>
</organism>
<dbReference type="AlphaFoldDB" id="A0A0C3RR08"/>
<accession>A0A0C3RR08</accession>
<keyword evidence="1" id="KW-1133">Transmembrane helix</keyword>
<feature type="transmembrane region" description="Helical" evidence="1">
    <location>
        <begin position="149"/>
        <end position="172"/>
    </location>
</feature>
<dbReference type="STRING" id="745531.A0A0C3RR08"/>
<evidence type="ECO:0000256" key="1">
    <source>
        <dbReference type="SAM" id="Phobius"/>
    </source>
</evidence>
<protein>
    <recommendedName>
        <fullName evidence="2">DUF6534 domain-containing protein</fullName>
    </recommendedName>
</protein>
<feature type="domain" description="DUF6534" evidence="2">
    <location>
        <begin position="177"/>
        <end position="232"/>
    </location>
</feature>
<reference evidence="3 4" key="1">
    <citation type="journal article" date="2014" name="PLoS Genet.">
        <title>Analysis of the Phlebiopsis gigantea genome, transcriptome and secretome provides insight into its pioneer colonization strategies of wood.</title>
        <authorList>
            <person name="Hori C."/>
            <person name="Ishida T."/>
            <person name="Igarashi K."/>
            <person name="Samejima M."/>
            <person name="Suzuki H."/>
            <person name="Master E."/>
            <person name="Ferreira P."/>
            <person name="Ruiz-Duenas F.J."/>
            <person name="Held B."/>
            <person name="Canessa P."/>
            <person name="Larrondo L.F."/>
            <person name="Schmoll M."/>
            <person name="Druzhinina I.S."/>
            <person name="Kubicek C.P."/>
            <person name="Gaskell J.A."/>
            <person name="Kersten P."/>
            <person name="St John F."/>
            <person name="Glasner J."/>
            <person name="Sabat G."/>
            <person name="Splinter BonDurant S."/>
            <person name="Syed K."/>
            <person name="Yadav J."/>
            <person name="Mgbeahuruike A.C."/>
            <person name="Kovalchuk A."/>
            <person name="Asiegbu F.O."/>
            <person name="Lackner G."/>
            <person name="Hoffmeister D."/>
            <person name="Rencoret J."/>
            <person name="Gutierrez A."/>
            <person name="Sun H."/>
            <person name="Lindquist E."/>
            <person name="Barry K."/>
            <person name="Riley R."/>
            <person name="Grigoriev I.V."/>
            <person name="Henrissat B."/>
            <person name="Kues U."/>
            <person name="Berka R.M."/>
            <person name="Martinez A.T."/>
            <person name="Covert S.F."/>
            <person name="Blanchette R.A."/>
            <person name="Cullen D."/>
        </authorList>
    </citation>
    <scope>NUCLEOTIDE SEQUENCE [LARGE SCALE GENOMIC DNA]</scope>
    <source>
        <strain evidence="3 4">11061_1 CR5-6</strain>
    </source>
</reference>
<dbReference type="OrthoDB" id="2798516at2759"/>
<feature type="transmembrane region" description="Helical" evidence="1">
    <location>
        <begin position="118"/>
        <end position="143"/>
    </location>
</feature>
<gene>
    <name evidence="3" type="ORF">PHLGIDRAFT_298149</name>
</gene>
<proteinExistence type="predicted"/>
<dbReference type="EMBL" id="KN840680">
    <property type="protein sequence ID" value="KIP02371.1"/>
    <property type="molecule type" value="Genomic_DNA"/>
</dbReference>
<evidence type="ECO:0000313" key="3">
    <source>
        <dbReference type="EMBL" id="KIP02371.1"/>
    </source>
</evidence>
<feature type="transmembrane region" description="Helical" evidence="1">
    <location>
        <begin position="51"/>
        <end position="73"/>
    </location>
</feature>
<keyword evidence="4" id="KW-1185">Reference proteome</keyword>
<keyword evidence="1" id="KW-0812">Transmembrane</keyword>
<keyword evidence="1" id="KW-0472">Membrane</keyword>
<feature type="transmembrane region" description="Helical" evidence="1">
    <location>
        <begin position="85"/>
        <end position="106"/>
    </location>
</feature>
<dbReference type="InterPro" id="IPR045339">
    <property type="entry name" value="DUF6534"/>
</dbReference>
<dbReference type="Pfam" id="PF20152">
    <property type="entry name" value="DUF6534"/>
    <property type="match status" value="1"/>
</dbReference>
<sequence length="284" mass="31668">MIAGNIEATYGVALVAYTFAMFLYGCVCVQTCRYHILPSEDPKCLRWSIKVLWIIETSHISFTAATIYYFLILKRMDVDVGASPLWTIGTLMIFTHVSDLLVRGIFIHRIWLLTKHNYPIVGLSWVLAFLAVGFGVACGIRLMNIAPSVILQTVTWPVYIPLTLSAAADVFISSVILMIYTASAGVFPSVIALASLMTYIIFPQTYFSIALFFVLPQATLNTMLAMLNARSSLRNVLPAKSKKLNMLQISIVSMPVQAGTLSSHPDIRPRRHTISRRFPMVQVE</sequence>
<feature type="transmembrane region" description="Helical" evidence="1">
    <location>
        <begin position="12"/>
        <end position="30"/>
    </location>
</feature>
<dbReference type="HOGENOM" id="CLU_863593_0_0_1"/>